<dbReference type="EMBL" id="HACM01008575">
    <property type="protein sequence ID" value="CRZ09017.1"/>
    <property type="molecule type" value="Transcribed_RNA"/>
</dbReference>
<evidence type="ECO:0000313" key="1">
    <source>
        <dbReference type="EMBL" id="CRZ09017.1"/>
    </source>
</evidence>
<accession>A0A0H5R5F6</accession>
<reference evidence="1" key="1">
    <citation type="submission" date="2015-04" db="EMBL/GenBank/DDBJ databases">
        <title>The genome sequence of the plant pathogenic Rhizarian Plasmodiophora brassicae reveals insights in its biotrophic life cycle and the origin of chitin synthesis.</title>
        <authorList>
            <person name="Schwelm A."/>
            <person name="Fogelqvist J."/>
            <person name="Knaust A."/>
            <person name="Julke S."/>
            <person name="Lilja T."/>
            <person name="Dhandapani V."/>
            <person name="Bonilla-Rosso G."/>
            <person name="Karlsson M."/>
            <person name="Shevchenko A."/>
            <person name="Choi S.R."/>
            <person name="Kim H.G."/>
            <person name="Park J.Y."/>
            <person name="Lim Y.P."/>
            <person name="Ludwig-Muller J."/>
            <person name="Dixelius C."/>
        </authorList>
    </citation>
    <scope>NUCLEOTIDE SEQUENCE</scope>
    <source>
        <tissue evidence="1">Potato root galls</tissue>
    </source>
</reference>
<name>A0A0H5R5F6_9EUKA</name>
<feature type="non-terminal residue" evidence="1">
    <location>
        <position position="1"/>
    </location>
</feature>
<sequence length="330" mass="37747">SRPSDHSADLNSKPGNIVWLVSMMTIMKSALKALFNNESVSDLVLRLSKVEFYVHKAVMMPACSMIEQYVKWPDDNSDNCSGSRSICDIVLPDMSIPESLGSVKLSPVNANRLFDLFLRTVYGLVNPSESNSVQDVLLVLMIANFMMSDVVKSHCELDLVKRIVMRPSNVLDLLTICRKYHLAKLLQEILKYYGKISHQPTAYPQILKLEIAELLGLLEHMTCDPFITFELLLKYCSQVNPETNIIWEGNDDKIIITQQDRLECLIKGYEILSKSWTTWAVVRQIYNRTSRIVVNLESGQEYSHLLLFKIVLDRLNEFPSNCHCCCRYTL</sequence>
<proteinExistence type="predicted"/>
<evidence type="ECO:0008006" key="2">
    <source>
        <dbReference type="Google" id="ProtNLM"/>
    </source>
</evidence>
<dbReference type="Gene3D" id="3.30.710.10">
    <property type="entry name" value="Potassium Channel Kv1.1, Chain A"/>
    <property type="match status" value="1"/>
</dbReference>
<dbReference type="SUPFAM" id="SSF54695">
    <property type="entry name" value="POZ domain"/>
    <property type="match status" value="1"/>
</dbReference>
<dbReference type="InterPro" id="IPR011333">
    <property type="entry name" value="SKP1/BTB/POZ_sf"/>
</dbReference>
<protein>
    <recommendedName>
        <fullName evidence="2">BTB domain-containing protein</fullName>
    </recommendedName>
</protein>
<dbReference type="AlphaFoldDB" id="A0A0H5R5F6"/>
<organism evidence="1">
    <name type="scientific">Spongospora subterranea</name>
    <dbReference type="NCBI Taxonomy" id="70186"/>
    <lineage>
        <taxon>Eukaryota</taxon>
        <taxon>Sar</taxon>
        <taxon>Rhizaria</taxon>
        <taxon>Endomyxa</taxon>
        <taxon>Phytomyxea</taxon>
        <taxon>Plasmodiophorida</taxon>
        <taxon>Plasmodiophoridae</taxon>
        <taxon>Spongospora</taxon>
    </lineage>
</organism>